<evidence type="ECO:0000313" key="1">
    <source>
        <dbReference type="EMBL" id="CAI4014066.1"/>
    </source>
</evidence>
<dbReference type="OrthoDB" id="413040at2759"/>
<dbReference type="Proteomes" id="UP001152797">
    <property type="component" value="Unassembled WGS sequence"/>
</dbReference>
<proteinExistence type="predicted"/>
<evidence type="ECO:0000313" key="2">
    <source>
        <dbReference type="EMBL" id="CAL4801378.1"/>
    </source>
</evidence>
<keyword evidence="3" id="KW-1185">Reference proteome</keyword>
<evidence type="ECO:0000313" key="3">
    <source>
        <dbReference type="Proteomes" id="UP001152797"/>
    </source>
</evidence>
<dbReference type="EMBL" id="CAMXCT020006168">
    <property type="protein sequence ID" value="CAL1167441.1"/>
    <property type="molecule type" value="Genomic_DNA"/>
</dbReference>
<organism evidence="1">
    <name type="scientific">Cladocopium goreaui</name>
    <dbReference type="NCBI Taxonomy" id="2562237"/>
    <lineage>
        <taxon>Eukaryota</taxon>
        <taxon>Sar</taxon>
        <taxon>Alveolata</taxon>
        <taxon>Dinophyceae</taxon>
        <taxon>Suessiales</taxon>
        <taxon>Symbiodiniaceae</taxon>
        <taxon>Cladocopium</taxon>
    </lineage>
</organism>
<dbReference type="AlphaFoldDB" id="A0A9P1GHD7"/>
<comment type="caution">
    <text evidence="1">The sequence shown here is derived from an EMBL/GenBank/DDBJ whole genome shotgun (WGS) entry which is preliminary data.</text>
</comment>
<sequence>MEASSSSKAPTCPADGKIAKLRKLQDMRQEMPYMSKASMEALLKYVSSKGIPEAKRAKDMRAANRHLIRTSTAYGPLVYEKKLVCTDGSKIALKFVNYLTFLCHAYQGGGGFHRCLNTLLAKHGSLSLILYSDEISPGNPLASKVGRKCWVVYCAIKEMKALLSDTDAWVCLFVCRSSLVSTLAASMSQVMREILENTFRNPLCDVENLGILLKQPEGERAPAVLVKLSFAFFLQDGGAMKYCYSVKGDSGSRFCLQCKNIFEIKAKKAGSDSEEELPEVCKYVKVSQLELASDEEVLASWARMQTRAERHRAGFLSASDLKQWEQACGISWDEKTLLASPSLQGLLKPCTQWVHDWLHCLLSNGIFAIATFLWLNSLDMWETLQGYVGLWQLPKHQQGINISAMLDPARVKKHKKSGKMNCTASELLSLEPILTHFAQTVVKPSGKHLEECNAYLSLAMVVQMFQHTHHGILTPDDIEAQVEKSLSLWLAAGWQDHMIKKHHWLLHFSTHLRLHGMTASCFSQERKHKDISRHAACIFNTQYFEQGVIEEVVNQEMHQLSSSSSLSTEPSFLKQSLLPKKLLHIGKEIWPFAENVWTGHTLKLFPNGQVSKGDIVLLHGGKAGRIQVHLTDGKAYCSLISLFVLVEEHKEYSVWQEPAHPTDGTEKRFALRLTLADCNCQCTVVLSCTLSDTVHDTPAVRLQLRDLFRGAHGASAVVEPAALQRKVPHCQLNTGCPVAPLNMLQVDVQLGLICIGDVEASFVRALVSFNDVTLPDDEALQQDNTAVSAMRVKRSVDCLLPGTAETSVTHRAKLRSAGPASVVNWMLRGRAGEAHLVVLAHTEEEGEWSVLWHVPVGAHRVEGATRFLMQLYQSEVSAPQTITYDSTWTPMKRLAVVVEQTPKETTMAENGA</sequence>
<reference evidence="2 3" key="2">
    <citation type="submission" date="2024-05" db="EMBL/GenBank/DDBJ databases">
        <authorList>
            <person name="Chen Y."/>
            <person name="Shah S."/>
            <person name="Dougan E. K."/>
            <person name="Thang M."/>
            <person name="Chan C."/>
        </authorList>
    </citation>
    <scope>NUCLEOTIDE SEQUENCE [LARGE SCALE GENOMIC DNA]</scope>
</reference>
<protein>
    <submittedName>
        <fullName evidence="1">Uncharacterized protein</fullName>
    </submittedName>
</protein>
<accession>A0A9P1GHD7</accession>
<name>A0A9P1GHD7_9DINO</name>
<gene>
    <name evidence="1" type="ORF">C1SCF055_LOCUS38995</name>
</gene>
<reference evidence="1" key="1">
    <citation type="submission" date="2022-10" db="EMBL/GenBank/DDBJ databases">
        <authorList>
            <person name="Chen Y."/>
            <person name="Dougan E. K."/>
            <person name="Chan C."/>
            <person name="Rhodes N."/>
            <person name="Thang M."/>
        </authorList>
    </citation>
    <scope>NUCLEOTIDE SEQUENCE</scope>
</reference>
<dbReference type="EMBL" id="CAMXCT010006168">
    <property type="protein sequence ID" value="CAI4014066.1"/>
    <property type="molecule type" value="Genomic_DNA"/>
</dbReference>
<dbReference type="EMBL" id="CAMXCT030006168">
    <property type="protein sequence ID" value="CAL4801378.1"/>
    <property type="molecule type" value="Genomic_DNA"/>
</dbReference>